<feature type="transmembrane region" description="Helical" evidence="9">
    <location>
        <begin position="344"/>
        <end position="360"/>
    </location>
</feature>
<protein>
    <submittedName>
        <fullName evidence="11">Sugar efflux transporter</fullName>
    </submittedName>
</protein>
<dbReference type="Proteomes" id="UP001166251">
    <property type="component" value="Unassembled WGS sequence"/>
</dbReference>
<evidence type="ECO:0000256" key="1">
    <source>
        <dbReference type="ARBA" id="ARBA00004651"/>
    </source>
</evidence>
<dbReference type="PROSITE" id="PS50850">
    <property type="entry name" value="MFS"/>
    <property type="match status" value="1"/>
</dbReference>
<dbReference type="Gene3D" id="1.20.1250.20">
    <property type="entry name" value="MFS general substrate transporter like domains"/>
    <property type="match status" value="2"/>
</dbReference>
<keyword evidence="6 9" id="KW-0812">Transmembrane</keyword>
<evidence type="ECO:0000313" key="12">
    <source>
        <dbReference type="Proteomes" id="UP001166251"/>
    </source>
</evidence>
<dbReference type="PANTHER" id="PTHR23535">
    <property type="entry name" value="SUGAR EFFLUX TRANSPORTER A-RELATED"/>
    <property type="match status" value="1"/>
</dbReference>
<dbReference type="EMBL" id="JAHZSS010000012">
    <property type="protein sequence ID" value="MBW8191593.1"/>
    <property type="molecule type" value="Genomic_DNA"/>
</dbReference>
<keyword evidence="7 9" id="KW-1133">Transmembrane helix</keyword>
<comment type="similarity">
    <text evidence="2">Belongs to the major facilitator superfamily. Set transporter family.</text>
</comment>
<dbReference type="CDD" id="cd17471">
    <property type="entry name" value="MFS_Set"/>
    <property type="match status" value="1"/>
</dbReference>
<evidence type="ECO:0000256" key="3">
    <source>
        <dbReference type="ARBA" id="ARBA00022448"/>
    </source>
</evidence>
<feature type="transmembrane region" description="Helical" evidence="9">
    <location>
        <begin position="301"/>
        <end position="323"/>
    </location>
</feature>
<feature type="domain" description="Major facilitator superfamily (MFS) profile" evidence="10">
    <location>
        <begin position="210"/>
        <end position="396"/>
    </location>
</feature>
<feature type="transmembrane region" description="Helical" evidence="9">
    <location>
        <begin position="49"/>
        <end position="69"/>
    </location>
</feature>
<name>A0ABS7EGZ5_9GAMM</name>
<dbReference type="SUPFAM" id="SSF103473">
    <property type="entry name" value="MFS general substrate transporter"/>
    <property type="match status" value="1"/>
</dbReference>
<dbReference type="InterPro" id="IPR011701">
    <property type="entry name" value="MFS"/>
</dbReference>
<keyword evidence="12" id="KW-1185">Reference proteome</keyword>
<evidence type="ECO:0000256" key="6">
    <source>
        <dbReference type="ARBA" id="ARBA00022692"/>
    </source>
</evidence>
<evidence type="ECO:0000313" key="11">
    <source>
        <dbReference type="EMBL" id="MBW8191593.1"/>
    </source>
</evidence>
<keyword evidence="5" id="KW-0762">Sugar transport</keyword>
<feature type="transmembrane region" description="Helical" evidence="9">
    <location>
        <begin position="366"/>
        <end position="386"/>
    </location>
</feature>
<feature type="transmembrane region" description="Helical" evidence="9">
    <location>
        <begin position="211"/>
        <end position="236"/>
    </location>
</feature>
<comment type="caution">
    <text evidence="11">The sequence shown here is derived from an EMBL/GenBank/DDBJ whole genome shotgun (WGS) entry which is preliminary data.</text>
</comment>
<dbReference type="InterPro" id="IPR036259">
    <property type="entry name" value="MFS_trans_sf"/>
</dbReference>
<feature type="transmembrane region" description="Helical" evidence="9">
    <location>
        <begin position="12"/>
        <end position="37"/>
    </location>
</feature>
<proteinExistence type="inferred from homology"/>
<evidence type="ECO:0000256" key="5">
    <source>
        <dbReference type="ARBA" id="ARBA00022597"/>
    </source>
</evidence>
<evidence type="ECO:0000256" key="4">
    <source>
        <dbReference type="ARBA" id="ARBA00022475"/>
    </source>
</evidence>
<evidence type="ECO:0000256" key="7">
    <source>
        <dbReference type="ARBA" id="ARBA00022989"/>
    </source>
</evidence>
<reference evidence="11" key="1">
    <citation type="submission" date="2021-07" db="EMBL/GenBank/DDBJ databases">
        <title>Neiella marina sp. nov., isolated from the intestinal content of sea cucumber Apostichopus japonicus.</title>
        <authorList>
            <person name="Bai X."/>
        </authorList>
    </citation>
    <scope>NUCLEOTIDE SEQUENCE</scope>
    <source>
        <strain evidence="11">126</strain>
    </source>
</reference>
<feature type="transmembrane region" description="Helical" evidence="9">
    <location>
        <begin position="242"/>
        <end position="265"/>
    </location>
</feature>
<feature type="transmembrane region" description="Helical" evidence="9">
    <location>
        <begin position="102"/>
        <end position="124"/>
    </location>
</feature>
<evidence type="ECO:0000256" key="9">
    <source>
        <dbReference type="SAM" id="Phobius"/>
    </source>
</evidence>
<keyword evidence="4" id="KW-1003">Cell membrane</keyword>
<keyword evidence="3" id="KW-0813">Transport</keyword>
<evidence type="ECO:0000256" key="2">
    <source>
        <dbReference type="ARBA" id="ARBA00006523"/>
    </source>
</evidence>
<gene>
    <name evidence="11" type="ORF">K0504_11140</name>
</gene>
<feature type="transmembrane region" description="Helical" evidence="9">
    <location>
        <begin position="277"/>
        <end position="295"/>
    </location>
</feature>
<comment type="subcellular location">
    <subcellularLocation>
        <location evidence="1">Cell membrane</location>
        <topology evidence="1">Multi-pass membrane protein</topology>
    </subcellularLocation>
</comment>
<dbReference type="InterPro" id="IPR020846">
    <property type="entry name" value="MFS_dom"/>
</dbReference>
<keyword evidence="8 9" id="KW-0472">Membrane</keyword>
<feature type="transmembrane region" description="Helical" evidence="9">
    <location>
        <begin position="145"/>
        <end position="164"/>
    </location>
</feature>
<feature type="transmembrane region" description="Helical" evidence="9">
    <location>
        <begin position="76"/>
        <end position="96"/>
    </location>
</feature>
<accession>A0ABS7EGZ5</accession>
<dbReference type="RefSeq" id="WP_220104275.1">
    <property type="nucleotide sequence ID" value="NZ_JAHZSS010000012.1"/>
</dbReference>
<dbReference type="PANTHER" id="PTHR23535:SF2">
    <property type="entry name" value="SUGAR EFFLUX TRANSPORTER A-RELATED"/>
    <property type="match status" value="1"/>
</dbReference>
<dbReference type="Pfam" id="PF07690">
    <property type="entry name" value="MFS_1"/>
    <property type="match status" value="2"/>
</dbReference>
<evidence type="ECO:0000259" key="10">
    <source>
        <dbReference type="PROSITE" id="PS50850"/>
    </source>
</evidence>
<sequence>MKRFINFNGDAGRLFALNGLTAMSYSLIMPIMSIFLIQHLQAPPSYIGIYTVSTALSGVVFSQLLGTMLDRGKSGLWLFLAAMTSALIAAIAFAQVQTFWQALVIGVVLMGFASAAFPLLLAMIRNYADHSGKNSLALNSQMRSGVSLVWIVGPTMAFTAVDWLGFSANFYLSGAISLSVILLACVALPNLKMVKPPEGNKQPTKPIPMQLWLLGAVMLLGNLANSLYLTAMPLYLTQELHLPLALPGMLMGLTAALEIPFMLLVPRWAGRFGRHHMLNAGFVVALAFYLLLQVADSQIELILLQLLNGIFFGIFAGLGISVIQDASTERLGFASAFYTNAMRTGMMAGTALAGLLAQFWSFKLALFGAAVATVFAMVMMLVLRWFTPKEGDTAPV</sequence>
<organism evidence="11 12">
    <name type="scientific">Neiella holothuriorum</name>
    <dbReference type="NCBI Taxonomy" id="2870530"/>
    <lineage>
        <taxon>Bacteria</taxon>
        <taxon>Pseudomonadati</taxon>
        <taxon>Pseudomonadota</taxon>
        <taxon>Gammaproteobacteria</taxon>
        <taxon>Alteromonadales</taxon>
        <taxon>Echinimonadaceae</taxon>
        <taxon>Neiella</taxon>
    </lineage>
</organism>
<evidence type="ECO:0000256" key="8">
    <source>
        <dbReference type="ARBA" id="ARBA00023136"/>
    </source>
</evidence>
<feature type="transmembrane region" description="Helical" evidence="9">
    <location>
        <begin position="170"/>
        <end position="191"/>
    </location>
</feature>